<proteinExistence type="predicted"/>
<dbReference type="EMBL" id="MPPL01000001">
    <property type="protein sequence ID" value="OKS87641.1"/>
    <property type="molecule type" value="Genomic_DNA"/>
</dbReference>
<evidence type="ECO:0000259" key="1">
    <source>
        <dbReference type="Pfam" id="PF07883"/>
    </source>
</evidence>
<dbReference type="CDD" id="cd02238">
    <property type="entry name" value="cupin_KdgF"/>
    <property type="match status" value="1"/>
</dbReference>
<reference evidence="2 3" key="1">
    <citation type="submission" date="2016-11" db="EMBL/GenBank/DDBJ databases">
        <title>Whole Genome Sequencing of Mucilaginibacter polytrichastri RG4-7(T) isolated from the moss sample.</title>
        <authorList>
            <person name="Li Y."/>
        </authorList>
    </citation>
    <scope>NUCLEOTIDE SEQUENCE [LARGE SCALE GENOMIC DNA]</scope>
    <source>
        <strain evidence="2 3">RG4-7</strain>
    </source>
</reference>
<dbReference type="InterPro" id="IPR052535">
    <property type="entry name" value="Bacilysin_H2HPP_isomerase"/>
</dbReference>
<dbReference type="InterPro" id="IPR013096">
    <property type="entry name" value="Cupin_2"/>
</dbReference>
<dbReference type="PANTHER" id="PTHR40112">
    <property type="entry name" value="H2HPP ISOMERASE"/>
    <property type="match status" value="1"/>
</dbReference>
<dbReference type="InterPro" id="IPR011051">
    <property type="entry name" value="RmlC_Cupin_sf"/>
</dbReference>
<protein>
    <submittedName>
        <fullName evidence="2">Pectin degradation protein kdgF</fullName>
    </submittedName>
</protein>
<dbReference type="SUPFAM" id="SSF51182">
    <property type="entry name" value="RmlC-like cupins"/>
    <property type="match status" value="1"/>
</dbReference>
<dbReference type="InterPro" id="IPR025499">
    <property type="entry name" value="KdgF"/>
</dbReference>
<dbReference type="PANTHER" id="PTHR40112:SF1">
    <property type="entry name" value="H2HPP ISOMERASE"/>
    <property type="match status" value="1"/>
</dbReference>
<keyword evidence="3" id="KW-1185">Reference proteome</keyword>
<dbReference type="Proteomes" id="UP000186720">
    <property type="component" value="Unassembled WGS sequence"/>
</dbReference>
<sequence>MKKELTNMIQSNLFQQGEAAWETTGPGVQRQVLGYDDKLMLVKVKFEKGGVGEPHSHPHAQASYVESGVFEMTIGDTKKIINKGDGYYVPPYTVHGCVCLEAGMLVDSFSPARWDFIQTDNEKYAL</sequence>
<dbReference type="Pfam" id="PF07883">
    <property type="entry name" value="Cupin_2"/>
    <property type="match status" value="1"/>
</dbReference>
<evidence type="ECO:0000313" key="3">
    <source>
        <dbReference type="Proteomes" id="UP000186720"/>
    </source>
</evidence>
<dbReference type="InterPro" id="IPR014710">
    <property type="entry name" value="RmlC-like_jellyroll"/>
</dbReference>
<gene>
    <name evidence="2" type="ORF">RG47T_3102</name>
</gene>
<evidence type="ECO:0000313" key="2">
    <source>
        <dbReference type="EMBL" id="OKS87641.1"/>
    </source>
</evidence>
<comment type="caution">
    <text evidence="2">The sequence shown here is derived from an EMBL/GenBank/DDBJ whole genome shotgun (WGS) entry which is preliminary data.</text>
</comment>
<name>A0A1Q6A0Y4_9SPHI</name>
<organism evidence="2 3">
    <name type="scientific">Mucilaginibacter polytrichastri</name>
    <dbReference type="NCBI Taxonomy" id="1302689"/>
    <lineage>
        <taxon>Bacteria</taxon>
        <taxon>Pseudomonadati</taxon>
        <taxon>Bacteroidota</taxon>
        <taxon>Sphingobacteriia</taxon>
        <taxon>Sphingobacteriales</taxon>
        <taxon>Sphingobacteriaceae</taxon>
        <taxon>Mucilaginibacter</taxon>
    </lineage>
</organism>
<feature type="domain" description="Cupin type-2" evidence="1">
    <location>
        <begin position="44"/>
        <end position="99"/>
    </location>
</feature>
<dbReference type="STRING" id="1302689.RG47T_3102"/>
<dbReference type="PIRSF" id="PIRSF029883">
    <property type="entry name" value="KdgF"/>
    <property type="match status" value="1"/>
</dbReference>
<dbReference type="AlphaFoldDB" id="A0A1Q6A0Y4"/>
<dbReference type="Gene3D" id="2.60.120.10">
    <property type="entry name" value="Jelly Rolls"/>
    <property type="match status" value="1"/>
</dbReference>
<accession>A0A1Q6A0Y4</accession>